<dbReference type="SUPFAM" id="SSF55545">
    <property type="entry name" value="beta-N-acetylhexosaminidase-like domain"/>
    <property type="match status" value="1"/>
</dbReference>
<keyword evidence="4 10" id="KW-0378">Hydrolase</keyword>
<evidence type="ECO:0000313" key="10">
    <source>
        <dbReference type="EMBL" id="BBA48002.1"/>
    </source>
</evidence>
<dbReference type="PANTHER" id="PTHR22600:SF57">
    <property type="entry name" value="BETA-N-ACETYLHEXOSAMINIDASE"/>
    <property type="match status" value="1"/>
</dbReference>
<comment type="catalytic activity">
    <reaction evidence="1">
        <text>Hydrolysis of terminal non-reducing N-acetyl-D-hexosamine residues in N-acetyl-beta-D-hexosaminides.</text>
        <dbReference type="EC" id="3.2.1.52"/>
    </reaction>
</comment>
<sequence>MQYRYCCGDEDMSFDLIPEPQSVTLNGDAADSDDAGAPVPVALPLVGRISEDRDIDDIAGVFPTQLADDIEAATGLRWDIASDVMVAGLPAPNAATAHPVPPYTSCWKSFITLRLDPSSLEPQEYRLTIARSGIDVVGGDTEGVRNGVQTLRQIIRQCAPALPRLVIADKPAYKVRGYYLDATRGRVPTLDWLKTWADRLCLYKYNQLQLYIEHTFMFDDLSETWRGTSPLKPADIIAFDEYCARLGIELVPSVSTFGHQYMAMRTRELRHLGEFPEDADRRYGFVERQRHHTLNITEPESLAFSFKLIDAYMQLFRTRKFNICGDETFDLGRGRSKPEAERRGVAAMYADFVSQLCRHLSERGREPMFWGDIAVEMPQILGLLPDNVTLLNWLYAPGIGEDKVRLVAQAGAPQYVCSAVWCWNALLPRLDDSWNNISRLARYGVKYGAVGYLVTDWGDYGHVNDPRMAVSGMIFGAQCAWNPMAHIQGEAGCGDGEEGSAAGYADAAADAVRENKAAADGDSPAPLPSSSEGDDYTGGAADAIAGAPTGGDGSCAEMCRRVAEVEYGDRSGGIVEALRDAACRVAFGWDDMVWYCELDEGDGRMNRDAASAMHLGVHGFSGEYGREWDARLLGSTDLDEARRTMLQGLSPHIVRAAEANEALLCDAMRLGAAAGRASRLGAARRDVPAMLAAIEGQRWFNLVGLCLARRHDVITVDAGDIARASAGLIEPDAGSSAGPEAVQDVSIRVARGLERWFETYCDLWRSVSAESELARIASIVWRCADALRS</sequence>
<evidence type="ECO:0000256" key="6">
    <source>
        <dbReference type="PIRSR" id="PIRSR625705-1"/>
    </source>
</evidence>
<feature type="domain" description="Beta-hexosaminidase bacterial type N-terminal" evidence="9">
    <location>
        <begin position="111"/>
        <end position="169"/>
    </location>
</feature>
<feature type="domain" description="Glycoside hydrolase family 20 catalytic" evidence="8">
    <location>
        <begin position="173"/>
        <end position="412"/>
    </location>
</feature>
<reference evidence="10 11" key="1">
    <citation type="journal article" date="2017" name="Biosci. Biotechnol. Biochem.">
        <title>Identification and characterization of a sulfoglycosidase from Bifidobacterium bifidum implicated in mucin glycan utilization.</title>
        <authorList>
            <person name="Katoh T."/>
            <person name="Maeshibu T."/>
            <person name="Kikkawa K."/>
            <person name="Gotoh A."/>
            <person name="Tomabechi Y."/>
            <person name="Nakamura M."/>
            <person name="Liao W.-H."/>
            <person name="Yamaguchi M."/>
            <person name="Ashida H."/>
            <person name="Yamamoto K."/>
            <person name="Katayama T."/>
        </authorList>
    </citation>
    <scope>NUCLEOTIDE SEQUENCE [LARGE SCALE GENOMIC DNA]</scope>
    <source>
        <strain evidence="10 11">JCM 7004</strain>
    </source>
</reference>
<dbReference type="SUPFAM" id="SSF51445">
    <property type="entry name" value="(Trans)glycosidases"/>
    <property type="match status" value="1"/>
</dbReference>
<dbReference type="PRINTS" id="PR00738">
    <property type="entry name" value="GLHYDRLASE20"/>
</dbReference>
<evidence type="ECO:0000256" key="5">
    <source>
        <dbReference type="ARBA" id="ARBA00023295"/>
    </source>
</evidence>
<proteinExistence type="inferred from homology"/>
<dbReference type="InterPro" id="IPR015882">
    <property type="entry name" value="HEX_bac_N"/>
</dbReference>
<dbReference type="EC" id="3.2.1.52" evidence="3"/>
<dbReference type="CDD" id="cd06565">
    <property type="entry name" value="GH20_GcnA-like"/>
    <property type="match status" value="1"/>
</dbReference>
<dbReference type="InterPro" id="IPR015883">
    <property type="entry name" value="Glyco_hydro_20_cat"/>
</dbReference>
<dbReference type="GO" id="GO:0030203">
    <property type="term" value="P:glycosaminoglycan metabolic process"/>
    <property type="evidence" value="ECO:0007669"/>
    <property type="project" value="TreeGrafter"/>
</dbReference>
<dbReference type="Pfam" id="PF02838">
    <property type="entry name" value="Glyco_hydro_20b"/>
    <property type="match status" value="1"/>
</dbReference>
<dbReference type="GO" id="GO:0005975">
    <property type="term" value="P:carbohydrate metabolic process"/>
    <property type="evidence" value="ECO:0007669"/>
    <property type="project" value="InterPro"/>
</dbReference>
<dbReference type="Pfam" id="PF00728">
    <property type="entry name" value="Glyco_hydro_20"/>
    <property type="match status" value="1"/>
</dbReference>
<evidence type="ECO:0000256" key="2">
    <source>
        <dbReference type="ARBA" id="ARBA00006285"/>
    </source>
</evidence>
<dbReference type="AlphaFoldDB" id="A0A286TCD2"/>
<feature type="active site" description="Proton donor" evidence="6">
    <location>
        <position position="327"/>
    </location>
</feature>
<evidence type="ECO:0000313" key="11">
    <source>
        <dbReference type="Proteomes" id="UP000262177"/>
    </source>
</evidence>
<organism evidence="10 11">
    <name type="scientific">Bifidobacterium bifidum LMG 13195</name>
    <dbReference type="NCBI Taxonomy" id="1207542"/>
    <lineage>
        <taxon>Bacteria</taxon>
        <taxon>Bacillati</taxon>
        <taxon>Actinomycetota</taxon>
        <taxon>Actinomycetes</taxon>
        <taxon>Bifidobacteriales</taxon>
        <taxon>Bifidobacteriaceae</taxon>
        <taxon>Bifidobacterium</taxon>
    </lineage>
</organism>
<accession>A0A286TCD2</accession>
<evidence type="ECO:0000259" key="8">
    <source>
        <dbReference type="Pfam" id="PF00728"/>
    </source>
</evidence>
<dbReference type="GO" id="GO:0004563">
    <property type="term" value="F:beta-N-acetylhexosaminidase activity"/>
    <property type="evidence" value="ECO:0007669"/>
    <property type="project" value="UniProtKB-EC"/>
</dbReference>
<dbReference type="Gene3D" id="3.20.20.80">
    <property type="entry name" value="Glycosidases"/>
    <property type="match status" value="1"/>
</dbReference>
<keyword evidence="5" id="KW-0326">Glycosidase</keyword>
<dbReference type="InterPro" id="IPR017853">
    <property type="entry name" value="GH"/>
</dbReference>
<feature type="region of interest" description="Disordered" evidence="7">
    <location>
        <begin position="513"/>
        <end position="551"/>
    </location>
</feature>
<dbReference type="InterPro" id="IPR025705">
    <property type="entry name" value="Beta_hexosaminidase_sua/sub"/>
</dbReference>
<dbReference type="InterPro" id="IPR029018">
    <property type="entry name" value="Hex-like_dom2"/>
</dbReference>
<protein>
    <recommendedName>
        <fullName evidence="3">beta-N-acetylhexosaminidase</fullName>
        <ecNumber evidence="3">3.2.1.52</ecNumber>
    </recommendedName>
</protein>
<dbReference type="GO" id="GO:0016020">
    <property type="term" value="C:membrane"/>
    <property type="evidence" value="ECO:0007669"/>
    <property type="project" value="TreeGrafter"/>
</dbReference>
<comment type="similarity">
    <text evidence="2">Belongs to the glycosyl hydrolase 20 family.</text>
</comment>
<dbReference type="Gene3D" id="3.30.379.10">
    <property type="entry name" value="Chitobiase/beta-hexosaminidase domain 2-like"/>
    <property type="match status" value="1"/>
</dbReference>
<evidence type="ECO:0000256" key="7">
    <source>
        <dbReference type="SAM" id="MobiDB-lite"/>
    </source>
</evidence>
<dbReference type="PANTHER" id="PTHR22600">
    <property type="entry name" value="BETA-HEXOSAMINIDASE"/>
    <property type="match status" value="1"/>
</dbReference>
<dbReference type="EMBL" id="AP018131">
    <property type="protein sequence ID" value="BBA48002.1"/>
    <property type="molecule type" value="Genomic_DNA"/>
</dbReference>
<gene>
    <name evidence="10" type="ORF">BBJK_01451</name>
</gene>
<name>A0A286TCD2_BIFBI</name>
<dbReference type="Proteomes" id="UP000262177">
    <property type="component" value="Chromosome"/>
</dbReference>
<evidence type="ECO:0000256" key="4">
    <source>
        <dbReference type="ARBA" id="ARBA00022801"/>
    </source>
</evidence>
<evidence type="ECO:0000259" key="9">
    <source>
        <dbReference type="Pfam" id="PF02838"/>
    </source>
</evidence>
<evidence type="ECO:0000256" key="3">
    <source>
        <dbReference type="ARBA" id="ARBA00012663"/>
    </source>
</evidence>
<evidence type="ECO:0000256" key="1">
    <source>
        <dbReference type="ARBA" id="ARBA00001231"/>
    </source>
</evidence>